<organism evidence="1 2">
    <name type="scientific">Bacillus pumilus</name>
    <name type="common">Bacillus mesentericus</name>
    <dbReference type="NCBI Taxonomy" id="1408"/>
    <lineage>
        <taxon>Bacteria</taxon>
        <taxon>Bacillati</taxon>
        <taxon>Bacillota</taxon>
        <taxon>Bacilli</taxon>
        <taxon>Bacillales</taxon>
        <taxon>Bacillaceae</taxon>
        <taxon>Bacillus</taxon>
    </lineage>
</organism>
<dbReference type="RefSeq" id="WP_376745186.1">
    <property type="nucleotide sequence ID" value="NZ_CP187658.1"/>
</dbReference>
<protein>
    <submittedName>
        <fullName evidence="1">XRE family transcriptional regulator</fullName>
    </submittedName>
</protein>
<evidence type="ECO:0000313" key="1">
    <source>
        <dbReference type="EMBL" id="MDR4250763.1"/>
    </source>
</evidence>
<name>A0AAE4B8G1_BACPU</name>
<gene>
    <name evidence="1" type="ORF">FO508_10460</name>
</gene>
<dbReference type="Proteomes" id="UP001182042">
    <property type="component" value="Unassembled WGS sequence"/>
</dbReference>
<accession>A0AAE4B8G1</accession>
<dbReference type="AlphaFoldDB" id="A0AAE4B8G1"/>
<evidence type="ECO:0000313" key="2">
    <source>
        <dbReference type="Proteomes" id="UP001182042"/>
    </source>
</evidence>
<comment type="caution">
    <text evidence="1">The sequence shown here is derived from an EMBL/GenBank/DDBJ whole genome shotgun (WGS) entry which is preliminary data.</text>
</comment>
<sequence>MVDFTPLFDTLKEQGKSKSHLRSFMSSSTQAKITKEPALNGANLEFRVIERICLELDVPIEKVVRILPNPPE</sequence>
<proteinExistence type="predicted"/>
<reference evidence="1" key="1">
    <citation type="submission" date="2019-07" db="EMBL/GenBank/DDBJ databases">
        <title>Phylogenomic Reclassification of ATCC Bacillus Strains and Various Taxa within the Genus Bacillus.</title>
        <authorList>
            <person name="Riojas M.A."/>
            <person name="Frank A.M."/>
            <person name="Fenn S.L."/>
            <person name="King S."/>
            <person name="Brower S."/>
            <person name="Hazbon M.H."/>
        </authorList>
    </citation>
    <scope>NUCLEOTIDE SEQUENCE</scope>
    <source>
        <strain evidence="1">ATCC 27142</strain>
    </source>
</reference>
<dbReference type="EMBL" id="VKQA01000002">
    <property type="protein sequence ID" value="MDR4250763.1"/>
    <property type="molecule type" value="Genomic_DNA"/>
</dbReference>